<name>A0A317NI55_9NOCA</name>
<dbReference type="PANTHER" id="PTHR43401:SF2">
    <property type="entry name" value="L-THREONINE 3-DEHYDROGENASE"/>
    <property type="match status" value="1"/>
</dbReference>
<evidence type="ECO:0000256" key="3">
    <source>
        <dbReference type="ARBA" id="ARBA00022833"/>
    </source>
</evidence>
<accession>A0A317NI55</accession>
<comment type="cofactor">
    <cofactor evidence="1">
        <name>Zn(2+)</name>
        <dbReference type="ChEBI" id="CHEBI:29105"/>
    </cofactor>
</comment>
<dbReference type="InterPro" id="IPR036291">
    <property type="entry name" value="NAD(P)-bd_dom_sf"/>
</dbReference>
<evidence type="ECO:0000259" key="5">
    <source>
        <dbReference type="SMART" id="SM00829"/>
    </source>
</evidence>
<protein>
    <submittedName>
        <fullName evidence="6">D-arabinose 1-dehydrogenase-like Zn-dependent alcohol dehydrogenase</fullName>
    </submittedName>
</protein>
<dbReference type="PANTHER" id="PTHR43401">
    <property type="entry name" value="L-THREONINE 3-DEHYDROGENASE"/>
    <property type="match status" value="1"/>
</dbReference>
<dbReference type="SUPFAM" id="SSF50129">
    <property type="entry name" value="GroES-like"/>
    <property type="match status" value="1"/>
</dbReference>
<dbReference type="Proteomes" id="UP000246410">
    <property type="component" value="Unassembled WGS sequence"/>
</dbReference>
<dbReference type="InterPro" id="IPR020843">
    <property type="entry name" value="ER"/>
</dbReference>
<evidence type="ECO:0000313" key="7">
    <source>
        <dbReference type="Proteomes" id="UP000246410"/>
    </source>
</evidence>
<feature type="domain" description="Enoyl reductase (ER)" evidence="5">
    <location>
        <begin position="9"/>
        <end position="351"/>
    </location>
</feature>
<keyword evidence="2" id="KW-0479">Metal-binding</keyword>
<dbReference type="Pfam" id="PF00107">
    <property type="entry name" value="ADH_zinc_N"/>
    <property type="match status" value="1"/>
</dbReference>
<dbReference type="Gene3D" id="3.90.180.10">
    <property type="entry name" value="Medium-chain alcohol dehydrogenases, catalytic domain"/>
    <property type="match status" value="1"/>
</dbReference>
<gene>
    <name evidence="6" type="ORF">DFR69_106145</name>
</gene>
<keyword evidence="3" id="KW-0862">Zinc</keyword>
<sequence length="353" mass="36678">MSTMLAGRLRLDTRAFSVEEVPVPTPGPGEVLIEVRAAGVCLSDVHLIDGSLSPFYPEPAVTAAGAVTLGHEVSGVVHTLGPDLRGDWSPGQRVVLQAGEACGDCTHCVRRMMCQRPRTRGLDYDGGWAQYAIAREGTLFPIPDDLPFDQAAIIPDAVSTPYAAMVSTGAVRPAQSVGIWGAGGLGAHAVRLARMVGAAPILAIDPLPSARDRALLFGADVALDPLAPDFAEAVREATAGRGLDVAFDFAGVGAARAQAASVLGPFGSLVLAGLTPEPVTIDDSINFCFNVNQVRGHYGSEPEHVEQLVGLASAGRIDLAPSITAHVPLAEAAEAVARLERKVGDPIRLVLTP</sequence>
<dbReference type="SMART" id="SM00829">
    <property type="entry name" value="PKS_ER"/>
    <property type="match status" value="1"/>
</dbReference>
<reference evidence="6 7" key="1">
    <citation type="submission" date="2018-05" db="EMBL/GenBank/DDBJ databases">
        <title>Genomic Encyclopedia of Type Strains, Phase IV (KMG-IV): sequencing the most valuable type-strain genomes for metagenomic binning, comparative biology and taxonomic classification.</title>
        <authorList>
            <person name="Goeker M."/>
        </authorList>
    </citation>
    <scope>NUCLEOTIDE SEQUENCE [LARGE SCALE GENOMIC DNA]</scope>
    <source>
        <strain evidence="6 7">DSM 44717</strain>
    </source>
</reference>
<evidence type="ECO:0000256" key="4">
    <source>
        <dbReference type="ARBA" id="ARBA00023002"/>
    </source>
</evidence>
<dbReference type="Pfam" id="PF08240">
    <property type="entry name" value="ADH_N"/>
    <property type="match status" value="1"/>
</dbReference>
<evidence type="ECO:0000256" key="2">
    <source>
        <dbReference type="ARBA" id="ARBA00022723"/>
    </source>
</evidence>
<evidence type="ECO:0000313" key="6">
    <source>
        <dbReference type="EMBL" id="PWV74334.1"/>
    </source>
</evidence>
<dbReference type="InterPro" id="IPR013154">
    <property type="entry name" value="ADH-like_N"/>
</dbReference>
<proteinExistence type="predicted"/>
<dbReference type="CDD" id="cd08254">
    <property type="entry name" value="hydroxyacyl_CoA_DH"/>
    <property type="match status" value="1"/>
</dbReference>
<dbReference type="InterPro" id="IPR050129">
    <property type="entry name" value="Zn_alcohol_dh"/>
</dbReference>
<dbReference type="GO" id="GO:0016491">
    <property type="term" value="F:oxidoreductase activity"/>
    <property type="evidence" value="ECO:0007669"/>
    <property type="project" value="UniProtKB-KW"/>
</dbReference>
<dbReference type="GO" id="GO:0046872">
    <property type="term" value="F:metal ion binding"/>
    <property type="evidence" value="ECO:0007669"/>
    <property type="project" value="UniProtKB-KW"/>
</dbReference>
<organism evidence="6 7">
    <name type="scientific">Nocardia neocaledoniensis</name>
    <dbReference type="NCBI Taxonomy" id="236511"/>
    <lineage>
        <taxon>Bacteria</taxon>
        <taxon>Bacillati</taxon>
        <taxon>Actinomycetota</taxon>
        <taxon>Actinomycetes</taxon>
        <taxon>Mycobacteriales</taxon>
        <taxon>Nocardiaceae</taxon>
        <taxon>Nocardia</taxon>
    </lineage>
</organism>
<comment type="caution">
    <text evidence="6">The sequence shown here is derived from an EMBL/GenBank/DDBJ whole genome shotgun (WGS) entry which is preliminary data.</text>
</comment>
<dbReference type="InterPro" id="IPR011032">
    <property type="entry name" value="GroES-like_sf"/>
</dbReference>
<dbReference type="InterPro" id="IPR013149">
    <property type="entry name" value="ADH-like_C"/>
</dbReference>
<dbReference type="RefSeq" id="WP_110038795.1">
    <property type="nucleotide sequence ID" value="NZ_QGTL01000006.1"/>
</dbReference>
<keyword evidence="7" id="KW-1185">Reference proteome</keyword>
<keyword evidence="4" id="KW-0560">Oxidoreductase</keyword>
<dbReference type="AlphaFoldDB" id="A0A317NI55"/>
<dbReference type="EMBL" id="QGTL01000006">
    <property type="protein sequence ID" value="PWV74334.1"/>
    <property type="molecule type" value="Genomic_DNA"/>
</dbReference>
<evidence type="ECO:0000256" key="1">
    <source>
        <dbReference type="ARBA" id="ARBA00001947"/>
    </source>
</evidence>
<dbReference type="SUPFAM" id="SSF51735">
    <property type="entry name" value="NAD(P)-binding Rossmann-fold domains"/>
    <property type="match status" value="1"/>
</dbReference>